<keyword evidence="4 5" id="KW-0067">ATP-binding</keyword>
<dbReference type="GO" id="GO:0005524">
    <property type="term" value="F:ATP binding"/>
    <property type="evidence" value="ECO:0007669"/>
    <property type="project" value="UniProtKB-UniRule"/>
</dbReference>
<keyword evidence="3 5" id="KW-0347">Helicase</keyword>
<dbReference type="RefSeq" id="WP_049219471.1">
    <property type="nucleotide sequence ID" value="NZ_CAXOIT010000011.1"/>
</dbReference>
<dbReference type="SUPFAM" id="SSF52540">
    <property type="entry name" value="P-loop containing nucleoside triphosphate hydrolases"/>
    <property type="match status" value="1"/>
</dbReference>
<gene>
    <name evidence="7" type="ORF">AM402_10525</name>
</gene>
<proteinExistence type="predicted"/>
<evidence type="ECO:0000256" key="4">
    <source>
        <dbReference type="ARBA" id="ARBA00022840"/>
    </source>
</evidence>
<evidence type="ECO:0000259" key="6">
    <source>
        <dbReference type="PROSITE" id="PS51198"/>
    </source>
</evidence>
<protein>
    <recommendedName>
        <fullName evidence="6">UvrD-like helicase ATP-binding domain-containing protein</fullName>
    </recommendedName>
</protein>
<accession>A0AAJ0Y8Y2</accession>
<evidence type="ECO:0000256" key="2">
    <source>
        <dbReference type="ARBA" id="ARBA00022801"/>
    </source>
</evidence>
<evidence type="ECO:0000256" key="5">
    <source>
        <dbReference type="PROSITE-ProRule" id="PRU00560"/>
    </source>
</evidence>
<dbReference type="Proteomes" id="UP000195540">
    <property type="component" value="Chromosome"/>
</dbReference>
<dbReference type="PROSITE" id="PS51198">
    <property type="entry name" value="UVRD_HELICASE_ATP_BIND"/>
    <property type="match status" value="1"/>
</dbReference>
<reference evidence="7 8" key="1">
    <citation type="submission" date="2017-05" db="EMBL/GenBank/DDBJ databases">
        <title>Whole genome sequencing of Proteus mirabilis AR_0155.</title>
        <authorList>
            <person name="Conlan S."/>
            <person name="Thomas P.J."/>
            <person name="Mullikin J."/>
            <person name="Frank K.M."/>
            <person name="Segre J.A."/>
        </authorList>
    </citation>
    <scope>NUCLEOTIDE SEQUENCE [LARGE SCALE GENOMIC DNA]</scope>
    <source>
        <strain evidence="7 8">AR_0155</strain>
    </source>
</reference>
<feature type="domain" description="UvrD-like helicase ATP-binding" evidence="6">
    <location>
        <begin position="10"/>
        <end position="352"/>
    </location>
</feature>
<evidence type="ECO:0000313" key="8">
    <source>
        <dbReference type="Proteomes" id="UP000195540"/>
    </source>
</evidence>
<dbReference type="InterPro" id="IPR014016">
    <property type="entry name" value="UvrD-like_ATP-bd"/>
</dbReference>
<evidence type="ECO:0000313" key="7">
    <source>
        <dbReference type="EMBL" id="ARX34556.1"/>
    </source>
</evidence>
<dbReference type="EMBL" id="CP021694">
    <property type="protein sequence ID" value="ARX34556.1"/>
    <property type="molecule type" value="Genomic_DNA"/>
</dbReference>
<keyword evidence="2 5" id="KW-0378">Hydrolase</keyword>
<dbReference type="GO" id="GO:0005829">
    <property type="term" value="C:cytosol"/>
    <property type="evidence" value="ECO:0007669"/>
    <property type="project" value="TreeGrafter"/>
</dbReference>
<keyword evidence="1 5" id="KW-0547">Nucleotide-binding</keyword>
<feature type="binding site" evidence="5">
    <location>
        <begin position="31"/>
        <end position="38"/>
    </location>
    <ligand>
        <name>ATP</name>
        <dbReference type="ChEBI" id="CHEBI:30616"/>
    </ligand>
</feature>
<dbReference type="PANTHER" id="PTHR11070:SF3">
    <property type="entry name" value="DNA 3'-5' HELICASE"/>
    <property type="match status" value="1"/>
</dbReference>
<dbReference type="AlphaFoldDB" id="A0AAJ0Y8Y2"/>
<dbReference type="Gene3D" id="3.40.50.300">
    <property type="entry name" value="P-loop containing nucleotide triphosphate hydrolases"/>
    <property type="match status" value="3"/>
</dbReference>
<dbReference type="GO" id="GO:0043138">
    <property type="term" value="F:3'-5' DNA helicase activity"/>
    <property type="evidence" value="ECO:0007669"/>
    <property type="project" value="TreeGrafter"/>
</dbReference>
<dbReference type="GO" id="GO:0000725">
    <property type="term" value="P:recombinational repair"/>
    <property type="evidence" value="ECO:0007669"/>
    <property type="project" value="TreeGrafter"/>
</dbReference>
<dbReference type="PANTHER" id="PTHR11070">
    <property type="entry name" value="UVRD / RECB / PCRA DNA HELICASE FAMILY MEMBER"/>
    <property type="match status" value="1"/>
</dbReference>
<evidence type="ECO:0000256" key="1">
    <source>
        <dbReference type="ARBA" id="ARBA00022741"/>
    </source>
</evidence>
<dbReference type="InterPro" id="IPR000212">
    <property type="entry name" value="DNA_helicase_UvrD/REP"/>
</dbReference>
<dbReference type="Pfam" id="PF00580">
    <property type="entry name" value="UvrD-helicase"/>
    <property type="match status" value="1"/>
</dbReference>
<sequence length="710" mass="83867">MTLEQNLKQEHLVQEQIFDAINEFHSFRFNAGAGAGKTYALIESIKYILSRKQPELKKNNQKIVCITYTNVAVNEIKERLGNTQFTLVSTIHEMLWEQIKLYQKSELIDLHQERLSNELNNIQEKIEKYKEDKNISVILNEELELFLSLIRETKEIFYENRDSPANLFKACYEKYIPKHTYLSSALRNIGNFKKFIELFYKEERYIKALERINDPQERKKITIQYDSKSNLDRLTSMKFSHNTLLEYSYLLIDKYPMLRRIIVDKYPYIFIDEYQDTHENVIKLARKLHLYTQENHKKWLVGYFGDTKQNIYDDGVGGNIQAIHSNIINIDKLFNRRAHLQLTNLINKIRNDNIQQVPIDPDRINGDIQFFYLQNPDENHRTSKIQEFIEQFKNSIPQDQKIDCLVPVNRSLASLGGFEAVYNSFYESKIIYWADLNSQLLSHQLEKLHPAVLTFYHLVMLYKKLRSKNTTYYELLGKTNNDITFDNAKRIINLLAGMNVANLEGLLINISQIIQENDADYTNSAIQYCLNNSLSISYSDIKKHNSFYEYVKDVIYKNMFEEQNENEQFKEENDQKIQTILNVNIAEWLNWVSFINEERDENTKVIYHTYHGTKGAEYDNVAIIMEHSFGGINTGRDKFKKYFSHIQSSPEEQHQNLQDTAYKEQLENTQNLIYVACSRAKKNLRVLYLDDISDIRAGISQLFDRIDQFN</sequence>
<dbReference type="InterPro" id="IPR027417">
    <property type="entry name" value="P-loop_NTPase"/>
</dbReference>
<dbReference type="GO" id="GO:0016787">
    <property type="term" value="F:hydrolase activity"/>
    <property type="evidence" value="ECO:0007669"/>
    <property type="project" value="UniProtKB-UniRule"/>
</dbReference>
<organism evidence="7 8">
    <name type="scientific">Proteus mirabilis</name>
    <dbReference type="NCBI Taxonomy" id="584"/>
    <lineage>
        <taxon>Bacteria</taxon>
        <taxon>Pseudomonadati</taxon>
        <taxon>Pseudomonadota</taxon>
        <taxon>Gammaproteobacteria</taxon>
        <taxon>Enterobacterales</taxon>
        <taxon>Morganellaceae</taxon>
        <taxon>Proteus</taxon>
    </lineage>
</organism>
<dbReference type="GO" id="GO:0003677">
    <property type="term" value="F:DNA binding"/>
    <property type="evidence" value="ECO:0007669"/>
    <property type="project" value="InterPro"/>
</dbReference>
<evidence type="ECO:0000256" key="3">
    <source>
        <dbReference type="ARBA" id="ARBA00022806"/>
    </source>
</evidence>
<name>A0AAJ0Y8Y2_PROMI</name>